<sequence>MEPGLVVPSNVKGSSAFALSLEQHPVLSVALSLIDIAESEPAEAGVVGHVPDIGDVLHELHAKAGHLGAPADEVGEEKRAHVADVSIAVDGRAACVDAKEPWRRGLHVDNRASSRVVQAKRGGGHRFSFGWAGRTREVQPRAVHHRGLIVPKSP</sequence>
<organism evidence="1">
    <name type="scientific">freshwater metagenome</name>
    <dbReference type="NCBI Taxonomy" id="449393"/>
    <lineage>
        <taxon>unclassified sequences</taxon>
        <taxon>metagenomes</taxon>
        <taxon>ecological metagenomes</taxon>
    </lineage>
</organism>
<reference evidence="1" key="1">
    <citation type="submission" date="2020-05" db="EMBL/GenBank/DDBJ databases">
        <authorList>
            <person name="Chiriac C."/>
            <person name="Salcher M."/>
            <person name="Ghai R."/>
            <person name="Kavagutti S V."/>
        </authorList>
    </citation>
    <scope>NUCLEOTIDE SEQUENCE</scope>
</reference>
<accession>A0A6J6UH53</accession>
<dbReference type="EMBL" id="CAEZYW010000314">
    <property type="protein sequence ID" value="CAB4757749.1"/>
    <property type="molecule type" value="Genomic_DNA"/>
</dbReference>
<proteinExistence type="predicted"/>
<evidence type="ECO:0000313" key="1">
    <source>
        <dbReference type="EMBL" id="CAB4757749.1"/>
    </source>
</evidence>
<name>A0A6J6UH53_9ZZZZ</name>
<gene>
    <name evidence="1" type="ORF">UFOPK2786_01659</name>
</gene>
<dbReference type="AlphaFoldDB" id="A0A6J6UH53"/>
<protein>
    <submittedName>
        <fullName evidence="1">Unannotated protein</fullName>
    </submittedName>
</protein>